<gene>
    <name evidence="3" type="ORF">E5A74_11840</name>
</gene>
<evidence type="ECO:0000256" key="1">
    <source>
        <dbReference type="SAM" id="MobiDB-lite"/>
    </source>
</evidence>
<feature type="region of interest" description="Disordered" evidence="1">
    <location>
        <begin position="14"/>
        <end position="101"/>
    </location>
</feature>
<feature type="compositionally biased region" description="Basic and acidic residues" evidence="1">
    <location>
        <begin position="26"/>
        <end position="35"/>
    </location>
</feature>
<accession>A0A4S1WL56</accession>
<feature type="signal peptide" evidence="2">
    <location>
        <begin position="1"/>
        <end position="24"/>
    </location>
</feature>
<keyword evidence="4" id="KW-1185">Reference proteome</keyword>
<evidence type="ECO:0000256" key="2">
    <source>
        <dbReference type="SAM" id="SignalP"/>
    </source>
</evidence>
<dbReference type="InterPro" id="IPR021381">
    <property type="entry name" value="DUF3011"/>
</dbReference>
<keyword evidence="2" id="KW-0732">Signal</keyword>
<evidence type="ECO:0000313" key="3">
    <source>
        <dbReference type="EMBL" id="TGX42520.1"/>
    </source>
</evidence>
<evidence type="ECO:0000313" key="4">
    <source>
        <dbReference type="Proteomes" id="UP000309848"/>
    </source>
</evidence>
<feature type="region of interest" description="Disordered" evidence="1">
    <location>
        <begin position="184"/>
        <end position="238"/>
    </location>
</feature>
<feature type="compositionally biased region" description="Pro residues" evidence="1">
    <location>
        <begin position="195"/>
        <end position="236"/>
    </location>
</feature>
<organism evidence="3 4">
    <name type="scientific">Sphingomonas naasensis</name>
    <dbReference type="NCBI Taxonomy" id="1344951"/>
    <lineage>
        <taxon>Bacteria</taxon>
        <taxon>Pseudomonadati</taxon>
        <taxon>Pseudomonadota</taxon>
        <taxon>Alphaproteobacteria</taxon>
        <taxon>Sphingomonadales</taxon>
        <taxon>Sphingomonadaceae</taxon>
        <taxon>Sphingomonas</taxon>
    </lineage>
</organism>
<reference evidence="3 4" key="1">
    <citation type="submission" date="2019-04" db="EMBL/GenBank/DDBJ databases">
        <title>Sphingomonas psychrotolerans sp. nov., isolated from soil in the Tianshan Mountains, Xinjiang, China.</title>
        <authorList>
            <person name="Luo Y."/>
            <person name="Sheng H."/>
        </authorList>
    </citation>
    <scope>NUCLEOTIDE SEQUENCE [LARGE SCALE GENOMIC DNA]</scope>
    <source>
        <strain evidence="3 4">KIS18-15</strain>
    </source>
</reference>
<name>A0A4S1WL56_9SPHN</name>
<proteinExistence type="predicted"/>
<protein>
    <submittedName>
        <fullName evidence="3">DUF3011 domain-containing protein</fullName>
    </submittedName>
</protein>
<dbReference type="EMBL" id="SRXU01000004">
    <property type="protein sequence ID" value="TGX42520.1"/>
    <property type="molecule type" value="Genomic_DNA"/>
</dbReference>
<feature type="compositionally biased region" description="Pro residues" evidence="1">
    <location>
        <begin position="68"/>
        <end position="81"/>
    </location>
</feature>
<comment type="caution">
    <text evidence="3">The sequence shown here is derived from an EMBL/GenBank/DDBJ whole genome shotgun (WGS) entry which is preliminary data.</text>
</comment>
<dbReference type="AlphaFoldDB" id="A0A4S1WL56"/>
<dbReference type="OrthoDB" id="5984161at2"/>
<dbReference type="Proteomes" id="UP000309848">
    <property type="component" value="Unassembled WGS sequence"/>
</dbReference>
<dbReference type="RefSeq" id="WP_135985114.1">
    <property type="nucleotide sequence ID" value="NZ_JAASQM010000004.1"/>
</dbReference>
<feature type="chain" id="PRO_5020228974" evidence="2">
    <location>
        <begin position="25"/>
        <end position="323"/>
    </location>
</feature>
<dbReference type="Pfam" id="PF11218">
    <property type="entry name" value="DUF3011"/>
    <property type="match status" value="1"/>
</dbReference>
<sequence>MKGKVTTIAAMAMLAAQSVQPAEAQTRPRPERPGTERPVPLPQPVPDRPGANRPVPLPQPVPDWQRPTPLPQPVPGRPPGRPPRDDGFAGRVTCESRNSRTQRCNARTQNRVELLTRAANCTRGNWGYDARHIWVTRNCRGTFGYGYGRNNWDRPGNGGGLSTGAIIGGATVAAGLAAILGNRNNSRPPSAVGNYPPPPPPPPPREPDMRPQPMPEPMPEPEAPPPPAGPFPPGPPAKVVADLSVLPADARPSMNMCLQEAARQVGITGGTQLRFDRLTWIEPGNGGWRFRAQLIATYPDAERMLPLFCRATPTRVVELDFRA</sequence>